<dbReference type="Pfam" id="PF06808">
    <property type="entry name" value="DctM"/>
    <property type="match status" value="1"/>
</dbReference>
<evidence type="ECO:0000256" key="7">
    <source>
        <dbReference type="RuleBase" id="RU369079"/>
    </source>
</evidence>
<evidence type="ECO:0000256" key="5">
    <source>
        <dbReference type="ARBA" id="ARBA00022989"/>
    </source>
</evidence>
<gene>
    <name evidence="9" type="ORF">C6P64_08985</name>
</gene>
<keyword evidence="6 7" id="KW-0472">Membrane</keyword>
<keyword evidence="5 7" id="KW-1133">Transmembrane helix</keyword>
<evidence type="ECO:0000313" key="9">
    <source>
        <dbReference type="EMBL" id="PRD65689.1"/>
    </source>
</evidence>
<dbReference type="NCBIfam" id="TIGR00786">
    <property type="entry name" value="dctM"/>
    <property type="match status" value="1"/>
</dbReference>
<keyword evidence="10" id="KW-1185">Reference proteome</keyword>
<feature type="transmembrane region" description="Helical" evidence="7">
    <location>
        <begin position="277"/>
        <end position="297"/>
    </location>
</feature>
<feature type="transmembrane region" description="Helical" evidence="7">
    <location>
        <begin position="143"/>
        <end position="166"/>
    </location>
</feature>
<organism evidence="9 10">
    <name type="scientific">Malikia granosa</name>
    <dbReference type="NCBI Taxonomy" id="263067"/>
    <lineage>
        <taxon>Bacteria</taxon>
        <taxon>Pseudomonadati</taxon>
        <taxon>Pseudomonadota</taxon>
        <taxon>Betaproteobacteria</taxon>
        <taxon>Burkholderiales</taxon>
        <taxon>Comamonadaceae</taxon>
        <taxon>Malikia</taxon>
    </lineage>
</organism>
<feature type="transmembrane region" description="Helical" evidence="7">
    <location>
        <begin position="178"/>
        <end position="201"/>
    </location>
</feature>
<evidence type="ECO:0000256" key="2">
    <source>
        <dbReference type="ARBA" id="ARBA00022475"/>
    </source>
</evidence>
<feature type="domain" description="TRAP C4-dicarboxylate transport system permease DctM subunit" evidence="8">
    <location>
        <begin position="11"/>
        <end position="432"/>
    </location>
</feature>
<dbReference type="InterPro" id="IPR004681">
    <property type="entry name" value="TRAP_DctM"/>
</dbReference>
<comment type="function">
    <text evidence="7">Part of the tripartite ATP-independent periplasmic (TRAP) transport system.</text>
</comment>
<dbReference type="PANTHER" id="PTHR33362:SF5">
    <property type="entry name" value="C4-DICARBOXYLATE TRAP TRANSPORTER LARGE PERMEASE PROTEIN DCTM"/>
    <property type="match status" value="1"/>
</dbReference>
<feature type="transmembrane region" description="Helical" evidence="7">
    <location>
        <begin position="371"/>
        <end position="397"/>
    </location>
</feature>
<keyword evidence="4 7" id="KW-0812">Transmembrane</keyword>
<name>A0A2S9K5F5_9BURK</name>
<feature type="transmembrane region" description="Helical" evidence="7">
    <location>
        <begin position="421"/>
        <end position="441"/>
    </location>
</feature>
<sequence length="442" mass="46314">MSGMAIGLSIFAGLLVLLALRIHVGVGMLIGGAAGFMAMNDWDPSALLFTMNHLAYARLSNYDLAVIPLFMLMGQFATHGGLSKALFRFAAAFMGHWKGGLAMASTGACAGFGAICGSSLATAATMAQVALPELKSHGYSGRLSTGTLAAAGTLGIMIPPSVPLVIYAVLTQESIGKLFMAAVVPGLIAMTGYMLVIKLIVTLDPKAGPASEKHSWAERLTATLAVLPVMGVFAVVIVGIYGGWANPTEAASIGAAACGLLAIITGGMRWDGIKKSLIGTAHATAMIFLVLLGADLLNSGLALTQLPTELAEWVKNSGLPPLMVLFAILVVYVLLGCVMDSLAMILLTIPIFYPMVMGLDFFGMSVPDKSVWFGILALMVVEIGLVHPPVGMNLFIISKLAKDVPYMETAKGVMPFLASDFIRIGFLVFFPSITLGLVHWMG</sequence>
<feature type="transmembrane region" description="Helical" evidence="7">
    <location>
        <begin position="222"/>
        <end position="244"/>
    </location>
</feature>
<evidence type="ECO:0000256" key="4">
    <source>
        <dbReference type="ARBA" id="ARBA00022692"/>
    </source>
</evidence>
<feature type="transmembrane region" description="Helical" evidence="7">
    <location>
        <begin position="342"/>
        <end position="359"/>
    </location>
</feature>
<evidence type="ECO:0000256" key="3">
    <source>
        <dbReference type="ARBA" id="ARBA00022519"/>
    </source>
</evidence>
<keyword evidence="2" id="KW-1003">Cell membrane</keyword>
<evidence type="ECO:0000313" key="10">
    <source>
        <dbReference type="Proteomes" id="UP000238589"/>
    </source>
</evidence>
<accession>A0A2S9K5F5</accession>
<comment type="subunit">
    <text evidence="7">The complex comprises the extracytoplasmic solute receptor protein and the two transmembrane proteins.</text>
</comment>
<reference evidence="9 10" key="1">
    <citation type="submission" date="2018-03" db="EMBL/GenBank/DDBJ databases">
        <title>Comparative genomics illustrates the genes involved in a hyperalkaliphilic mechanisms of Serpentinomonas isolated from highly-alkaline calcium-rich serpentinized springs.</title>
        <authorList>
            <person name="Suzuki S."/>
            <person name="Ishii S."/>
            <person name="Walworth N."/>
            <person name="Bird L."/>
            <person name="Kuenen J.G."/>
            <person name="Nealson K.H."/>
        </authorList>
    </citation>
    <scope>NUCLEOTIDE SEQUENCE [LARGE SCALE GENOMIC DNA]</scope>
    <source>
        <strain evidence="9 10">P1</strain>
    </source>
</reference>
<comment type="caution">
    <text evidence="7">Lacks conserved residue(s) required for the propagation of feature annotation.</text>
</comment>
<comment type="caution">
    <text evidence="9">The sequence shown here is derived from an EMBL/GenBank/DDBJ whole genome shotgun (WGS) entry which is preliminary data.</text>
</comment>
<protein>
    <recommendedName>
        <fullName evidence="7">TRAP transporter large permease protein</fullName>
    </recommendedName>
</protein>
<dbReference type="PANTHER" id="PTHR33362">
    <property type="entry name" value="SIALIC ACID TRAP TRANSPORTER PERMEASE PROTEIN SIAT-RELATED"/>
    <property type="match status" value="1"/>
</dbReference>
<keyword evidence="7" id="KW-0813">Transport</keyword>
<dbReference type="GO" id="GO:0005886">
    <property type="term" value="C:plasma membrane"/>
    <property type="evidence" value="ECO:0007669"/>
    <property type="project" value="UniProtKB-SubCell"/>
</dbReference>
<comment type="similarity">
    <text evidence="7">Belongs to the TRAP transporter large permease family.</text>
</comment>
<dbReference type="PIRSF" id="PIRSF006066">
    <property type="entry name" value="HI0050"/>
    <property type="match status" value="1"/>
</dbReference>
<comment type="subcellular location">
    <subcellularLocation>
        <location evidence="1 7">Cell inner membrane</location>
        <topology evidence="1 7">Multi-pass membrane protein</topology>
    </subcellularLocation>
</comment>
<evidence type="ECO:0000256" key="1">
    <source>
        <dbReference type="ARBA" id="ARBA00004429"/>
    </source>
</evidence>
<dbReference type="OrthoDB" id="9796052at2"/>
<feature type="transmembrane region" description="Helical" evidence="7">
    <location>
        <begin position="317"/>
        <end position="335"/>
    </location>
</feature>
<dbReference type="AlphaFoldDB" id="A0A2S9K5F5"/>
<evidence type="ECO:0000256" key="6">
    <source>
        <dbReference type="ARBA" id="ARBA00023136"/>
    </source>
</evidence>
<evidence type="ECO:0000259" key="8">
    <source>
        <dbReference type="Pfam" id="PF06808"/>
    </source>
</evidence>
<keyword evidence="3 7" id="KW-0997">Cell inner membrane</keyword>
<proteinExistence type="inferred from homology"/>
<dbReference type="InterPro" id="IPR010656">
    <property type="entry name" value="DctM"/>
</dbReference>
<feature type="transmembrane region" description="Helical" evidence="7">
    <location>
        <begin position="110"/>
        <end position="131"/>
    </location>
</feature>
<dbReference type="Proteomes" id="UP000238589">
    <property type="component" value="Unassembled WGS sequence"/>
</dbReference>
<dbReference type="GO" id="GO:0022857">
    <property type="term" value="F:transmembrane transporter activity"/>
    <property type="evidence" value="ECO:0007669"/>
    <property type="project" value="UniProtKB-UniRule"/>
</dbReference>
<dbReference type="EMBL" id="PVLQ01000027">
    <property type="protein sequence ID" value="PRD65689.1"/>
    <property type="molecule type" value="Genomic_DNA"/>
</dbReference>